<organism evidence="2">
    <name type="scientific">Salmonella infantis</name>
    <dbReference type="NCBI Taxonomy" id="595"/>
    <lineage>
        <taxon>Bacteria</taxon>
        <taxon>Pseudomonadati</taxon>
        <taxon>Pseudomonadota</taxon>
        <taxon>Gammaproteobacteria</taxon>
        <taxon>Enterobacterales</taxon>
        <taxon>Enterobacteriaceae</taxon>
        <taxon>Salmonella</taxon>
    </lineage>
</organism>
<comment type="caution">
    <text evidence="2">The sequence shown here is derived from an EMBL/GenBank/DDBJ whole genome shotgun (WGS) entry which is preliminary data.</text>
</comment>
<dbReference type="AlphaFoldDB" id="A0A5T7A1H3"/>
<keyword evidence="1" id="KW-0472">Membrane</keyword>
<reference evidence="2" key="1">
    <citation type="submission" date="2019-06" db="EMBL/GenBank/DDBJ databases">
        <authorList>
            <consortium name="GenomeTrakr network: Whole genome sequencing for foodborne pathogen traceback"/>
        </authorList>
    </citation>
    <scope>NUCLEOTIDE SEQUENCE</scope>
    <source>
        <strain evidence="2">FSIS11918391</strain>
    </source>
</reference>
<evidence type="ECO:0000313" key="2">
    <source>
        <dbReference type="EMBL" id="EBM8145137.1"/>
    </source>
</evidence>
<name>A0A5T7A1H3_SALIN</name>
<sequence>MDNRKIERILRRNRRINAQFAGYFVSFTSLWNALFAPIIIGLGVSYVFQKKDINNGISDFFFIACIMFFILHLILAWGAKYLDKKDDATIELGDLTKEYNKRVSEIETIRKRMVQEDKLSTTQKLVIYLTTLQVNSHIRKILIANKEKKLTLADFPIDTASFFSTVLGYLSRNRETLFGYKSESKFNITLYIYNKEKNYLEVISRICDDRITKKNRNWKPGFGHVGLTYLHKELKICPDITKSNELKISDPADRKNYCSFISVPILAYQQNSNEEECLGVLVLTSALPDQFSLERDQDFLLNLSSLIAIYSEVIYKMYVDTPTN</sequence>
<protein>
    <submittedName>
        <fullName evidence="2">GAF domain-containing protein</fullName>
    </submittedName>
</protein>
<gene>
    <name evidence="2" type="ORF">E1C47_13465</name>
</gene>
<feature type="transmembrane region" description="Helical" evidence="1">
    <location>
        <begin position="60"/>
        <end position="79"/>
    </location>
</feature>
<feature type="transmembrane region" description="Helical" evidence="1">
    <location>
        <begin position="20"/>
        <end position="48"/>
    </location>
</feature>
<accession>A0A5T7A1H3</accession>
<dbReference type="Gene3D" id="3.30.450.40">
    <property type="match status" value="1"/>
</dbReference>
<keyword evidence="1" id="KW-1133">Transmembrane helix</keyword>
<proteinExistence type="predicted"/>
<keyword evidence="1" id="KW-0812">Transmembrane</keyword>
<dbReference type="EMBL" id="AAGDUS010000006">
    <property type="protein sequence ID" value="EBM8145137.1"/>
    <property type="molecule type" value="Genomic_DNA"/>
</dbReference>
<evidence type="ECO:0000256" key="1">
    <source>
        <dbReference type="SAM" id="Phobius"/>
    </source>
</evidence>
<dbReference type="SUPFAM" id="SSF55781">
    <property type="entry name" value="GAF domain-like"/>
    <property type="match status" value="1"/>
</dbReference>
<dbReference type="InterPro" id="IPR029016">
    <property type="entry name" value="GAF-like_dom_sf"/>
</dbReference>